<keyword evidence="13" id="KW-1185">Reference proteome</keyword>
<dbReference type="SUPFAM" id="SSF81321">
    <property type="entry name" value="Family A G protein-coupled receptor-like"/>
    <property type="match status" value="1"/>
</dbReference>
<keyword evidence="3 10" id="KW-0812">Transmembrane</keyword>
<keyword evidence="6 10" id="KW-0472">Membrane</keyword>
<keyword evidence="5" id="KW-0297">G-protein coupled receptor</keyword>
<feature type="transmembrane region" description="Helical" evidence="10">
    <location>
        <begin position="227"/>
        <end position="249"/>
    </location>
</feature>
<evidence type="ECO:0000256" key="6">
    <source>
        <dbReference type="ARBA" id="ARBA00023136"/>
    </source>
</evidence>
<feature type="domain" description="G-protein coupled receptors family 1 profile" evidence="11">
    <location>
        <begin position="27"/>
        <end position="280"/>
    </location>
</feature>
<dbReference type="EMBL" id="CALNXK010000079">
    <property type="protein sequence ID" value="CAH3146653.1"/>
    <property type="molecule type" value="Genomic_DNA"/>
</dbReference>
<keyword evidence="2" id="KW-1003">Cell membrane</keyword>
<evidence type="ECO:0000256" key="4">
    <source>
        <dbReference type="ARBA" id="ARBA00022989"/>
    </source>
</evidence>
<feature type="transmembrane region" description="Helical" evidence="10">
    <location>
        <begin position="82"/>
        <end position="111"/>
    </location>
</feature>
<evidence type="ECO:0000256" key="8">
    <source>
        <dbReference type="ARBA" id="ARBA00023180"/>
    </source>
</evidence>
<name>A0ABN8PM91_9CNID</name>
<evidence type="ECO:0000256" key="10">
    <source>
        <dbReference type="SAM" id="Phobius"/>
    </source>
</evidence>
<sequence length="468" mass="53244">MEVEDSLFMTIFVLVFMSFLALFAVLGNGLFLGITARFKNLRTFPNILIADLALADFFNAFINTPVYLLYAVLKVKWFTGKTLAIISLSLLSLFTFVNVVSMLVLLVNMFLAITFDLKYFTWKTNKKAFKIVLVEWLVGFICAVLLCLNCDVDLQKEASVSTYRSEVSDKGKPIAPGIISAFVVIAVVLSAMIFRSIQKKKRQRKRLNLPQLQAETRLQQDIKAAKIIIIIILAFLGCYIPPVGIRVWVRSNFYGTDIAWHGHLIRASVLISSGINPVIYCFRARRFRCALRQLLNDPCGKTAFQEIKQEQRAREIIPNRNARGDNIAREPDQERFELTSCSPLFQWVRNSNCCNGRMGQIVQRFEQKKSGENMDEKLGRRAARKKVIPFTVQDKPQVQIVSPPSQSLDNENYTGKFLRKERPTPDADYSRQEVIVEVHPIHGPLREKVTETPTSKDDLATPIVIITE</sequence>
<organism evidence="12 13">
    <name type="scientific">Porites lobata</name>
    <dbReference type="NCBI Taxonomy" id="104759"/>
    <lineage>
        <taxon>Eukaryota</taxon>
        <taxon>Metazoa</taxon>
        <taxon>Cnidaria</taxon>
        <taxon>Anthozoa</taxon>
        <taxon>Hexacorallia</taxon>
        <taxon>Scleractinia</taxon>
        <taxon>Fungiina</taxon>
        <taxon>Poritidae</taxon>
        <taxon>Porites</taxon>
    </lineage>
</organism>
<evidence type="ECO:0000256" key="2">
    <source>
        <dbReference type="ARBA" id="ARBA00022475"/>
    </source>
</evidence>
<dbReference type="Gene3D" id="1.20.1070.10">
    <property type="entry name" value="Rhodopsin 7-helix transmembrane proteins"/>
    <property type="match status" value="1"/>
</dbReference>
<dbReference type="PANTHER" id="PTHR24246:SF27">
    <property type="entry name" value="ADENOSINE RECEPTOR, ISOFORM A"/>
    <property type="match status" value="1"/>
</dbReference>
<gene>
    <name evidence="12" type="ORF">PLOB_00045205</name>
</gene>
<protein>
    <recommendedName>
        <fullName evidence="11">G-protein coupled receptors family 1 profile domain-containing protein</fullName>
    </recommendedName>
</protein>
<dbReference type="PRINTS" id="PR00237">
    <property type="entry name" value="GPCRRHODOPSN"/>
</dbReference>
<accession>A0ABN8PM91</accession>
<dbReference type="CDD" id="cd00637">
    <property type="entry name" value="7tm_classA_rhodopsin-like"/>
    <property type="match status" value="1"/>
</dbReference>
<dbReference type="PANTHER" id="PTHR24246">
    <property type="entry name" value="OLFACTORY RECEPTOR AND ADENOSINE RECEPTOR"/>
    <property type="match status" value="1"/>
</dbReference>
<dbReference type="PROSITE" id="PS50262">
    <property type="entry name" value="G_PROTEIN_RECEP_F1_2"/>
    <property type="match status" value="1"/>
</dbReference>
<reference evidence="12 13" key="1">
    <citation type="submission" date="2022-05" db="EMBL/GenBank/DDBJ databases">
        <authorList>
            <consortium name="Genoscope - CEA"/>
            <person name="William W."/>
        </authorList>
    </citation>
    <scope>NUCLEOTIDE SEQUENCE [LARGE SCALE GENOMIC DNA]</scope>
</reference>
<dbReference type="InterPro" id="IPR017452">
    <property type="entry name" value="GPCR_Rhodpsn_7TM"/>
</dbReference>
<dbReference type="Proteomes" id="UP001159405">
    <property type="component" value="Unassembled WGS sequence"/>
</dbReference>
<keyword evidence="7" id="KW-0675">Receptor</keyword>
<dbReference type="InterPro" id="IPR000276">
    <property type="entry name" value="GPCR_Rhodpsn"/>
</dbReference>
<comment type="caution">
    <text evidence="12">The sequence shown here is derived from an EMBL/GenBank/DDBJ whole genome shotgun (WGS) entry which is preliminary data.</text>
</comment>
<feature type="transmembrane region" description="Helical" evidence="10">
    <location>
        <begin position="264"/>
        <end position="282"/>
    </location>
</feature>
<evidence type="ECO:0000256" key="7">
    <source>
        <dbReference type="ARBA" id="ARBA00023170"/>
    </source>
</evidence>
<evidence type="ECO:0000313" key="12">
    <source>
        <dbReference type="EMBL" id="CAH3146653.1"/>
    </source>
</evidence>
<keyword evidence="8" id="KW-0325">Glycoprotein</keyword>
<evidence type="ECO:0000256" key="9">
    <source>
        <dbReference type="ARBA" id="ARBA00023224"/>
    </source>
</evidence>
<evidence type="ECO:0000256" key="5">
    <source>
        <dbReference type="ARBA" id="ARBA00023040"/>
    </source>
</evidence>
<keyword evidence="9" id="KW-0807">Transducer</keyword>
<feature type="transmembrane region" description="Helical" evidence="10">
    <location>
        <begin position="132"/>
        <end position="154"/>
    </location>
</feature>
<keyword evidence="4 10" id="KW-1133">Transmembrane helix</keyword>
<feature type="transmembrane region" description="Helical" evidence="10">
    <location>
        <begin position="174"/>
        <end position="197"/>
    </location>
</feature>
<evidence type="ECO:0000256" key="3">
    <source>
        <dbReference type="ARBA" id="ARBA00022692"/>
    </source>
</evidence>
<evidence type="ECO:0000313" key="13">
    <source>
        <dbReference type="Proteomes" id="UP001159405"/>
    </source>
</evidence>
<proteinExistence type="predicted"/>
<evidence type="ECO:0000259" key="11">
    <source>
        <dbReference type="PROSITE" id="PS50262"/>
    </source>
</evidence>
<dbReference type="Pfam" id="PF00001">
    <property type="entry name" value="7tm_1"/>
    <property type="match status" value="1"/>
</dbReference>
<comment type="subcellular location">
    <subcellularLocation>
        <location evidence="1">Cell membrane</location>
        <topology evidence="1">Multi-pass membrane protein</topology>
    </subcellularLocation>
</comment>
<feature type="transmembrane region" description="Helical" evidence="10">
    <location>
        <begin position="6"/>
        <end position="31"/>
    </location>
</feature>
<evidence type="ECO:0000256" key="1">
    <source>
        <dbReference type="ARBA" id="ARBA00004651"/>
    </source>
</evidence>